<protein>
    <submittedName>
        <fullName evidence="2">Transposon TX1 protein</fullName>
    </submittedName>
</protein>
<dbReference type="PANTHER" id="PTHR19446">
    <property type="entry name" value="REVERSE TRANSCRIPTASES"/>
    <property type="match status" value="1"/>
</dbReference>
<sequence length="476" mass="54110">MISEVGKFLQKECRKNKNCRIILTGDFNMDVKATINFINKIGVGLTRLPILNSKGSRTTKGKMGRMIDHICFRNMDSHPFRSEVIKNIDLSDHLPVTASWAMDKIGAQKNTTKKISLEKIAINADKIVNNNRFSSLLHLDSDTNRIITDMQTAAKSVADGLNSAAEKNSHFDVTLSKKTRKLIRVRRAKFQGFLNNTVGVIEYMNYFNASKRAIKSDSKKNALKKKINSIDKLFKKDSGKTWKYLKSQMKPLSSFNSQIRQISDNKGTKSLHKEQLDIWADHFSALAVAPENHYIHDQNKIIPEPYTECYRIPTWEVITAALKSTPNKKSPGIDSIPSEFWKLVQDEEQPTSILAKLMNKLVLSAWNGGTISNINNTSIVVPIPKKGDLTDSNNYRGISLIPTLLKILAKIFAMEINKIDLKYNILVKEQAVFRSREECVAHATCLYEIVKRRKLEFKPTFVSFIDFEKAYDKVPH</sequence>
<accession>A0A1R1X6A8</accession>
<dbReference type="EMBL" id="LSSN01005127">
    <property type="protein sequence ID" value="OMJ10173.1"/>
    <property type="molecule type" value="Genomic_DNA"/>
</dbReference>
<dbReference type="InterPro" id="IPR036691">
    <property type="entry name" value="Endo/exonu/phosph_ase_sf"/>
</dbReference>
<dbReference type="Pfam" id="PF00078">
    <property type="entry name" value="RVT_1"/>
    <property type="match status" value="1"/>
</dbReference>
<feature type="domain" description="Reverse transcriptase" evidence="1">
    <location>
        <begin position="383"/>
        <end position="476"/>
    </location>
</feature>
<name>A0A1R1X6A8_9FUNG</name>
<evidence type="ECO:0000259" key="1">
    <source>
        <dbReference type="Pfam" id="PF00078"/>
    </source>
</evidence>
<evidence type="ECO:0000313" key="2">
    <source>
        <dbReference type="EMBL" id="OMJ10173.1"/>
    </source>
</evidence>
<dbReference type="SUPFAM" id="SSF56219">
    <property type="entry name" value="DNase I-like"/>
    <property type="match status" value="1"/>
</dbReference>
<dbReference type="OrthoDB" id="8044784at2759"/>
<gene>
    <name evidence="2" type="ORF">AYI70_g10488</name>
</gene>
<reference evidence="2 3" key="1">
    <citation type="submission" date="2017-01" db="EMBL/GenBank/DDBJ databases">
        <authorList>
            <person name="Mah S.A."/>
            <person name="Swanson W.J."/>
            <person name="Moy G.W."/>
            <person name="Vacquier V.D."/>
        </authorList>
    </citation>
    <scope>NUCLEOTIDE SEQUENCE [LARGE SCALE GENOMIC DNA]</scope>
    <source>
        <strain evidence="2 3">GSMNP</strain>
    </source>
</reference>
<dbReference type="Proteomes" id="UP000187283">
    <property type="component" value="Unassembled WGS sequence"/>
</dbReference>
<dbReference type="InterPro" id="IPR000477">
    <property type="entry name" value="RT_dom"/>
</dbReference>
<feature type="non-terminal residue" evidence="2">
    <location>
        <position position="476"/>
    </location>
</feature>
<evidence type="ECO:0000313" key="3">
    <source>
        <dbReference type="Proteomes" id="UP000187283"/>
    </source>
</evidence>
<organism evidence="2 3">
    <name type="scientific">Smittium culicis</name>
    <dbReference type="NCBI Taxonomy" id="133412"/>
    <lineage>
        <taxon>Eukaryota</taxon>
        <taxon>Fungi</taxon>
        <taxon>Fungi incertae sedis</taxon>
        <taxon>Zoopagomycota</taxon>
        <taxon>Kickxellomycotina</taxon>
        <taxon>Harpellomycetes</taxon>
        <taxon>Harpellales</taxon>
        <taxon>Legeriomycetaceae</taxon>
        <taxon>Smittium</taxon>
    </lineage>
</organism>
<keyword evidence="3" id="KW-1185">Reference proteome</keyword>
<dbReference type="AlphaFoldDB" id="A0A1R1X6A8"/>
<proteinExistence type="predicted"/>
<dbReference type="Gene3D" id="3.60.10.10">
    <property type="entry name" value="Endonuclease/exonuclease/phosphatase"/>
    <property type="match status" value="1"/>
</dbReference>
<comment type="caution">
    <text evidence="2">The sequence shown here is derived from an EMBL/GenBank/DDBJ whole genome shotgun (WGS) entry which is preliminary data.</text>
</comment>